<name>A0ABU4S2R9_9GAMM</name>
<evidence type="ECO:0000256" key="1">
    <source>
        <dbReference type="ARBA" id="ARBA00009820"/>
    </source>
</evidence>
<dbReference type="SUPFAM" id="SSF82171">
    <property type="entry name" value="DPP6 N-terminal domain-like"/>
    <property type="match status" value="1"/>
</dbReference>
<evidence type="ECO:0000313" key="7">
    <source>
        <dbReference type="Proteomes" id="UP001273505"/>
    </source>
</evidence>
<dbReference type="InterPro" id="IPR001867">
    <property type="entry name" value="OmpR/PhoB-type_DNA-bd"/>
</dbReference>
<dbReference type="PROSITE" id="PS51755">
    <property type="entry name" value="OMPR_PHOB"/>
    <property type="match status" value="1"/>
</dbReference>
<comment type="similarity">
    <text evidence="1">Belongs to the TolB family.</text>
</comment>
<dbReference type="InterPro" id="IPR016032">
    <property type="entry name" value="Sig_transdc_resp-reg_C-effctor"/>
</dbReference>
<feature type="domain" description="OmpR/PhoB-type" evidence="5">
    <location>
        <begin position="6"/>
        <end position="104"/>
    </location>
</feature>
<evidence type="ECO:0000259" key="5">
    <source>
        <dbReference type="PROSITE" id="PS51755"/>
    </source>
</evidence>
<dbReference type="Pfam" id="PF00486">
    <property type="entry name" value="Trans_reg_C"/>
    <property type="match status" value="1"/>
</dbReference>
<dbReference type="EMBL" id="JAXAFO010000053">
    <property type="protein sequence ID" value="MDX6851377.1"/>
    <property type="molecule type" value="Genomic_DNA"/>
</dbReference>
<reference evidence="6 7" key="1">
    <citation type="submission" date="2023-11" db="EMBL/GenBank/DDBJ databases">
        <title>Gilvimarinus fulvus sp. nov., isolated from the surface of Kelp.</title>
        <authorList>
            <person name="Sun Y.Y."/>
            <person name="Gong Y."/>
            <person name="Du Z.J."/>
        </authorList>
    </citation>
    <scope>NUCLEOTIDE SEQUENCE [LARGE SCALE GENOMIC DNA]</scope>
    <source>
        <strain evidence="6 7">SDUM040013</strain>
    </source>
</reference>
<dbReference type="PANTHER" id="PTHR36842:SF1">
    <property type="entry name" value="PROTEIN TOLB"/>
    <property type="match status" value="1"/>
</dbReference>
<keyword evidence="4" id="KW-0472">Membrane</keyword>
<dbReference type="CDD" id="cd00383">
    <property type="entry name" value="trans_reg_C"/>
    <property type="match status" value="1"/>
</dbReference>
<keyword evidence="2 3" id="KW-0238">DNA-binding</keyword>
<dbReference type="RefSeq" id="WP_302722058.1">
    <property type="nucleotide sequence ID" value="NZ_JAULRU010000423.1"/>
</dbReference>
<dbReference type="InterPro" id="IPR036388">
    <property type="entry name" value="WH-like_DNA-bd_sf"/>
</dbReference>
<sequence length="685" mass="77312">MTKTTHQCVRLNHILVDFHNRRLRDGQSDIDIDGQSLRVLQVLIEHYPDTVPRQQLLDEAWHDLVVSDNSLSQCVANLRRVWQDDPKTPTFIRTVPRQGYQLLAQPRSDSKRNRRGSRYALVAGLSLVVALGIYYLADLQPSNPRKAGTFTSLPVEQFQPARVITSRPGLELFQRFSPDGKWLAYAQAGADGDFDLVKTEIVSGSHTVLLTGESDAYPGDWSVDGSALIAVVQTEDTCELRVLSAHKENLNYPLYRCEYHDLPARVRWVTKNQMLIAHSVGGEPRLTHLTLSTCADGRLEVSEENTIEGVHPEDLDVTTDGRYLLLSERLDSEARYRLSRYDMQSGELQELDSQASPYWGISWLDNHLEYLIGGHLRRGRLDAPWQSAYPATNSVWDVDYHTIGKLAISEARAQINLTALRVEPSNAVPTDAIAPSSKVDFLPAFSADGAQLAFVSNRQSLTGLGIWRIDYPHGEPELLTELADGILPQRIAWSLDNKYLAVLDNRHKLYCLNIKNRQWRQISKSPEKSYHPFWTEAGLAFSQQSDDVIDWVVWSSCKETELMRRRVENIVLQQPDNGNLLLGDPKTGLVYWQNGATVAQAESLNFSYIDKDVIYYFQRDGQELVLKLQNLKSGSTQNLHRSLAIHYGNIPLQIAVHESTGDVIIPTPQGHQADIVLLSKHTQNQ</sequence>
<keyword evidence="4" id="KW-1133">Transmembrane helix</keyword>
<evidence type="ECO:0000256" key="3">
    <source>
        <dbReference type="PROSITE-ProRule" id="PRU01091"/>
    </source>
</evidence>
<evidence type="ECO:0000256" key="2">
    <source>
        <dbReference type="ARBA" id="ARBA00023125"/>
    </source>
</evidence>
<dbReference type="SUPFAM" id="SSF46894">
    <property type="entry name" value="C-terminal effector domain of the bipartite response regulators"/>
    <property type="match status" value="1"/>
</dbReference>
<organism evidence="6 7">
    <name type="scientific">Gilvimarinus gilvus</name>
    <dbReference type="NCBI Taxonomy" id="3058038"/>
    <lineage>
        <taxon>Bacteria</taxon>
        <taxon>Pseudomonadati</taxon>
        <taxon>Pseudomonadota</taxon>
        <taxon>Gammaproteobacteria</taxon>
        <taxon>Cellvibrionales</taxon>
        <taxon>Cellvibrionaceae</taxon>
        <taxon>Gilvimarinus</taxon>
    </lineage>
</organism>
<evidence type="ECO:0000256" key="4">
    <source>
        <dbReference type="SAM" id="Phobius"/>
    </source>
</evidence>
<keyword evidence="7" id="KW-1185">Reference proteome</keyword>
<dbReference type="Proteomes" id="UP001273505">
    <property type="component" value="Unassembled WGS sequence"/>
</dbReference>
<feature type="DNA-binding region" description="OmpR/PhoB-type" evidence="3">
    <location>
        <begin position="6"/>
        <end position="104"/>
    </location>
</feature>
<dbReference type="InterPro" id="IPR011042">
    <property type="entry name" value="6-blade_b-propeller_TolB-like"/>
</dbReference>
<dbReference type="Gene3D" id="1.10.10.10">
    <property type="entry name" value="Winged helix-like DNA-binding domain superfamily/Winged helix DNA-binding domain"/>
    <property type="match status" value="1"/>
</dbReference>
<protein>
    <submittedName>
        <fullName evidence="6">Winged helix-turn-helix domain-containing protein</fullName>
    </submittedName>
</protein>
<accession>A0ABU4S2R9</accession>
<feature type="transmembrane region" description="Helical" evidence="4">
    <location>
        <begin position="119"/>
        <end position="137"/>
    </location>
</feature>
<dbReference type="SMART" id="SM00862">
    <property type="entry name" value="Trans_reg_C"/>
    <property type="match status" value="1"/>
</dbReference>
<evidence type="ECO:0000313" key="6">
    <source>
        <dbReference type="EMBL" id="MDX6851377.1"/>
    </source>
</evidence>
<dbReference type="PANTHER" id="PTHR36842">
    <property type="entry name" value="PROTEIN TOLB HOMOLOG"/>
    <property type="match status" value="1"/>
</dbReference>
<proteinExistence type="inferred from homology"/>
<dbReference type="InterPro" id="IPR011659">
    <property type="entry name" value="WD40"/>
</dbReference>
<comment type="caution">
    <text evidence="6">The sequence shown here is derived from an EMBL/GenBank/DDBJ whole genome shotgun (WGS) entry which is preliminary data.</text>
</comment>
<dbReference type="Pfam" id="PF07676">
    <property type="entry name" value="PD40"/>
    <property type="match status" value="2"/>
</dbReference>
<gene>
    <name evidence="6" type="ORF">SCD92_18520</name>
</gene>
<keyword evidence="4" id="KW-0812">Transmembrane</keyword>
<dbReference type="Gene3D" id="2.120.10.30">
    <property type="entry name" value="TolB, C-terminal domain"/>
    <property type="match status" value="2"/>
</dbReference>